<sequence>MDQLFPAIKCSSTALPYSYTTAYRSIIAPSLKLLIDQIQSVEKNAFKKILDIHLLPYPFQKLNFLHFCIQFSIFNSTPY</sequence>
<accession>A0A8T2JB71</accession>
<dbReference type="AlphaFoldDB" id="A0A8T2JB71"/>
<name>A0A8T2JB71_9PIPI</name>
<organism evidence="1 2">
    <name type="scientific">Hymenochirus boettgeri</name>
    <name type="common">Congo dwarf clawed frog</name>
    <dbReference type="NCBI Taxonomy" id="247094"/>
    <lineage>
        <taxon>Eukaryota</taxon>
        <taxon>Metazoa</taxon>
        <taxon>Chordata</taxon>
        <taxon>Craniata</taxon>
        <taxon>Vertebrata</taxon>
        <taxon>Euteleostomi</taxon>
        <taxon>Amphibia</taxon>
        <taxon>Batrachia</taxon>
        <taxon>Anura</taxon>
        <taxon>Pipoidea</taxon>
        <taxon>Pipidae</taxon>
        <taxon>Pipinae</taxon>
        <taxon>Hymenochirus</taxon>
    </lineage>
</organism>
<keyword evidence="2" id="KW-1185">Reference proteome</keyword>
<comment type="caution">
    <text evidence="1">The sequence shown here is derived from an EMBL/GenBank/DDBJ whole genome shotgun (WGS) entry which is preliminary data.</text>
</comment>
<dbReference type="EMBL" id="JAACNH010000005">
    <property type="protein sequence ID" value="KAG8442505.1"/>
    <property type="molecule type" value="Genomic_DNA"/>
</dbReference>
<protein>
    <submittedName>
        <fullName evidence="1">Uncharacterized protein</fullName>
    </submittedName>
</protein>
<dbReference type="Proteomes" id="UP000812440">
    <property type="component" value="Chromosome 6"/>
</dbReference>
<evidence type="ECO:0000313" key="1">
    <source>
        <dbReference type="EMBL" id="KAG8442505.1"/>
    </source>
</evidence>
<proteinExistence type="predicted"/>
<reference evidence="1" key="1">
    <citation type="thesis" date="2020" institute="ProQuest LLC" country="789 East Eisenhower Parkway, Ann Arbor, MI, USA">
        <title>Comparative Genomics and Chromosome Evolution.</title>
        <authorList>
            <person name="Mudd A.B."/>
        </authorList>
    </citation>
    <scope>NUCLEOTIDE SEQUENCE</scope>
    <source>
        <strain evidence="1">Female2</strain>
        <tissue evidence="1">Blood</tissue>
    </source>
</reference>
<evidence type="ECO:0000313" key="2">
    <source>
        <dbReference type="Proteomes" id="UP000812440"/>
    </source>
</evidence>
<gene>
    <name evidence="1" type="ORF">GDO86_011339</name>
</gene>